<dbReference type="Pfam" id="PF22621">
    <property type="entry name" value="CurL-like_PKS_C"/>
    <property type="match status" value="1"/>
</dbReference>
<accession>A0A918CXS3</accession>
<dbReference type="PANTHER" id="PTHR43775:SF51">
    <property type="entry name" value="INACTIVE PHENOLPHTHIOCEROL SYNTHESIS POLYKETIDE SYNTHASE TYPE I PKS1-RELATED"/>
    <property type="match status" value="1"/>
</dbReference>
<evidence type="ECO:0000313" key="11">
    <source>
        <dbReference type="Proteomes" id="UP000653411"/>
    </source>
</evidence>
<dbReference type="GO" id="GO:0004315">
    <property type="term" value="F:3-oxoacyl-[acyl-carrier-protein] synthase activity"/>
    <property type="evidence" value="ECO:0007669"/>
    <property type="project" value="InterPro"/>
</dbReference>
<dbReference type="PANTHER" id="PTHR43775">
    <property type="entry name" value="FATTY ACID SYNTHASE"/>
    <property type="match status" value="1"/>
</dbReference>
<dbReference type="Pfam" id="PF00109">
    <property type="entry name" value="ketoacyl-synt"/>
    <property type="match status" value="1"/>
</dbReference>
<dbReference type="Gene3D" id="3.30.70.3290">
    <property type="match status" value="1"/>
</dbReference>
<name>A0A918CXS3_9ACTN</name>
<dbReference type="InterPro" id="IPR036736">
    <property type="entry name" value="ACP-like_sf"/>
</dbReference>
<keyword evidence="11" id="KW-1185">Reference proteome</keyword>
<dbReference type="SUPFAM" id="SSF55048">
    <property type="entry name" value="Probable ACP-binding domain of malonyl-CoA ACP transacylase"/>
    <property type="match status" value="1"/>
</dbReference>
<proteinExistence type="predicted"/>
<dbReference type="Gene3D" id="3.40.366.10">
    <property type="entry name" value="Malonyl-Coenzyme A Acyl Carrier Protein, domain 2"/>
    <property type="match status" value="1"/>
</dbReference>
<dbReference type="PROSITE" id="PS52004">
    <property type="entry name" value="KS3_2"/>
    <property type="match status" value="1"/>
</dbReference>
<keyword evidence="6" id="KW-0012">Acyltransferase</keyword>
<dbReference type="Pfam" id="PF02801">
    <property type="entry name" value="Ketoacyl-synt_C"/>
    <property type="match status" value="1"/>
</dbReference>
<evidence type="ECO:0000256" key="2">
    <source>
        <dbReference type="ARBA" id="ARBA00022553"/>
    </source>
</evidence>
<dbReference type="InterPro" id="IPR020841">
    <property type="entry name" value="PKS_Beta-ketoAc_synthase_dom"/>
</dbReference>
<dbReference type="InterPro" id="IPR016035">
    <property type="entry name" value="Acyl_Trfase/lysoPLipase"/>
</dbReference>
<evidence type="ECO:0000256" key="6">
    <source>
        <dbReference type="ARBA" id="ARBA00023315"/>
    </source>
</evidence>
<evidence type="ECO:0000256" key="5">
    <source>
        <dbReference type="ARBA" id="ARBA00023268"/>
    </source>
</evidence>
<keyword evidence="5" id="KW-0511">Multifunctional enzyme</keyword>
<dbReference type="GO" id="GO:0006633">
    <property type="term" value="P:fatty acid biosynthetic process"/>
    <property type="evidence" value="ECO:0007669"/>
    <property type="project" value="InterPro"/>
</dbReference>
<dbReference type="CDD" id="cd00833">
    <property type="entry name" value="PKS"/>
    <property type="match status" value="1"/>
</dbReference>
<comment type="caution">
    <text evidence="10">The sequence shown here is derived from an EMBL/GenBank/DDBJ whole genome shotgun (WGS) entry which is preliminary data.</text>
</comment>
<dbReference type="SUPFAM" id="SSF52151">
    <property type="entry name" value="FabD/lysophospholipase-like"/>
    <property type="match status" value="1"/>
</dbReference>
<reference evidence="10" key="1">
    <citation type="journal article" date="2014" name="Int. J. Syst. Evol. Microbiol.">
        <title>Complete genome sequence of Corynebacterium casei LMG S-19264T (=DSM 44701T), isolated from a smear-ripened cheese.</title>
        <authorList>
            <consortium name="US DOE Joint Genome Institute (JGI-PGF)"/>
            <person name="Walter F."/>
            <person name="Albersmeier A."/>
            <person name="Kalinowski J."/>
            <person name="Ruckert C."/>
        </authorList>
    </citation>
    <scope>NUCLEOTIDE SEQUENCE</scope>
    <source>
        <strain evidence="10">CGMCC 4.7110</strain>
    </source>
</reference>
<evidence type="ECO:0000256" key="1">
    <source>
        <dbReference type="ARBA" id="ARBA00022450"/>
    </source>
</evidence>
<dbReference type="Gene3D" id="1.10.1200.10">
    <property type="entry name" value="ACP-like"/>
    <property type="match status" value="1"/>
</dbReference>
<dbReference type="GO" id="GO:0004312">
    <property type="term" value="F:fatty acid synthase activity"/>
    <property type="evidence" value="ECO:0007669"/>
    <property type="project" value="TreeGrafter"/>
</dbReference>
<dbReference type="InterPro" id="IPR009081">
    <property type="entry name" value="PP-bd_ACP"/>
</dbReference>
<reference evidence="10" key="2">
    <citation type="submission" date="2020-09" db="EMBL/GenBank/DDBJ databases">
        <authorList>
            <person name="Sun Q."/>
            <person name="Zhou Y."/>
        </authorList>
    </citation>
    <scope>NUCLEOTIDE SEQUENCE</scope>
    <source>
        <strain evidence="10">CGMCC 4.7110</strain>
    </source>
</reference>
<evidence type="ECO:0000313" key="10">
    <source>
        <dbReference type="EMBL" id="GGN47128.1"/>
    </source>
</evidence>
<dbReference type="GO" id="GO:0033068">
    <property type="term" value="P:macrolide biosynthetic process"/>
    <property type="evidence" value="ECO:0007669"/>
    <property type="project" value="UniProtKB-ARBA"/>
</dbReference>
<keyword evidence="3" id="KW-0808">Transferase</keyword>
<dbReference type="SUPFAM" id="SSF47336">
    <property type="entry name" value="ACP-like"/>
    <property type="match status" value="1"/>
</dbReference>
<dbReference type="Proteomes" id="UP000653411">
    <property type="component" value="Unassembled WGS sequence"/>
</dbReference>
<dbReference type="GO" id="GO:0031177">
    <property type="term" value="F:phosphopantetheine binding"/>
    <property type="evidence" value="ECO:0007669"/>
    <property type="project" value="InterPro"/>
</dbReference>
<sequence>MSGQDPRLLEYLKRMTLDLREARRRIDELESARHEPVAVTGMSCAYPGGVSSPEDLWQLVADGTDAVGRFPTDRGWDLEGLYDPDPDTPGTCYTRQGGFLTDATAFDAGLFGITPKEALAIDPQQRLLLEHSWAAIERSGTDPRSLRGSRTGVYVGVMYSDYGSRLAPAPDGYEGYIGAGSAPSVASGRISYSLGLEGPALTLDTACSSSLVALHLACQALRRGECTTALAGGVTVMATAGTFVEFARQRGLAPDGRCKSFSADADGTGWAEGVGVLYLQRLSDARRAGRPVLGVLRGSAVNQDGASSGLTAPNGPSQQRVIQAALADARLAPGDIDAVEAHGTGTTLGDPIEAQALQAVYGHGRDTARPLHLGSLKSNIGHAQAAAGVGGVIKMLMALRNQSLPPTLHAHNPTGHIDWSAGTVALLTDTVPWPRGERPRRAGISSFGISGTNAHVIVEEPPQPEPAAGPAPGPVPLAWPLAARTPRALRDQAARLAPHLDARPGPPLADIAHTLGTGRTPFEHRAVVVGTDRDTLRHGLARLARGAGAPGTVRGAPAPAARAPLAVLFSGQGSQRPGMGRALHHRFPVFAEAFDKACAALDAHLDVPLREVLWAAPDSPHRELIDRTAYTQAGIFAFQVAQYRLLEAFGIRPAFLAGHSIGELTAAHVAGVWPLSEAAALVAARGRLMQARPPGGAMLAVQAAADEVRPLLAGQEAHIALAADNGPTSTVVSGDPDAVARIRTHFTELGRRTKQLTVSHAFHSPHMDGMLDAYAAAARKLTPAAPAIPVVSNVTGTAATAQELASPDYWVRHVRDTVRFASGIRWLADHDTGTYLEAGPDSVLTPMVTECLADHPGTTPAEAVPLARRDQDETTAFLTALARLYVRGTPVDWSAQTTGHPAAPAELPPYAFQHRTYWLDAVTPARHHPTPAPTLADTDSGPATPHDPDEPGTAARLRAAAPAQRRPLLLAVLRDLAAEVTGADSAADVRPEVPLLDMGFTSLMAVDLRNKTAEATALDLPATIVYDCPTLESIAEYVDSLITEK</sequence>
<dbReference type="InterPro" id="IPR014043">
    <property type="entry name" value="Acyl_transferase_dom"/>
</dbReference>
<dbReference type="InterPro" id="IPR016036">
    <property type="entry name" value="Malonyl_transacylase_ACP-bd"/>
</dbReference>
<organism evidence="10 11">
    <name type="scientific">Streptomyces fuscichromogenes</name>
    <dbReference type="NCBI Taxonomy" id="1324013"/>
    <lineage>
        <taxon>Bacteria</taxon>
        <taxon>Bacillati</taxon>
        <taxon>Actinomycetota</taxon>
        <taxon>Actinomycetes</taxon>
        <taxon>Kitasatosporales</taxon>
        <taxon>Streptomycetaceae</taxon>
        <taxon>Streptomyces</taxon>
    </lineage>
</organism>
<dbReference type="AlphaFoldDB" id="A0A918CXS3"/>
<dbReference type="InterPro" id="IPR018201">
    <property type="entry name" value="Ketoacyl_synth_AS"/>
</dbReference>
<feature type="domain" description="Carrier" evidence="8">
    <location>
        <begin position="967"/>
        <end position="1042"/>
    </location>
</feature>
<keyword evidence="4" id="KW-0045">Antibiotic biosynthesis</keyword>
<dbReference type="Gene3D" id="3.40.47.10">
    <property type="match status" value="1"/>
</dbReference>
<evidence type="ECO:0000259" key="8">
    <source>
        <dbReference type="PROSITE" id="PS50075"/>
    </source>
</evidence>
<dbReference type="InterPro" id="IPR020806">
    <property type="entry name" value="PKS_PP-bd"/>
</dbReference>
<keyword evidence="1" id="KW-0596">Phosphopantetheine</keyword>
<feature type="domain" description="Ketosynthase family 3 (KS3)" evidence="9">
    <location>
        <begin position="34"/>
        <end position="460"/>
    </location>
</feature>
<dbReference type="InterPro" id="IPR001227">
    <property type="entry name" value="Ac_transferase_dom_sf"/>
</dbReference>
<keyword evidence="2" id="KW-0597">Phosphoprotein</keyword>
<evidence type="ECO:0000259" key="9">
    <source>
        <dbReference type="PROSITE" id="PS52004"/>
    </source>
</evidence>
<dbReference type="InterPro" id="IPR014031">
    <property type="entry name" value="Ketoacyl_synth_C"/>
</dbReference>
<dbReference type="FunFam" id="3.40.47.10:FF:000019">
    <property type="entry name" value="Polyketide synthase type I"/>
    <property type="match status" value="1"/>
</dbReference>
<dbReference type="InterPro" id="IPR016039">
    <property type="entry name" value="Thiolase-like"/>
</dbReference>
<dbReference type="EMBL" id="BMML01000062">
    <property type="protein sequence ID" value="GGN47128.1"/>
    <property type="molecule type" value="Genomic_DNA"/>
</dbReference>
<dbReference type="SUPFAM" id="SSF53901">
    <property type="entry name" value="Thiolase-like"/>
    <property type="match status" value="1"/>
</dbReference>
<dbReference type="RefSeq" id="WP_189269715.1">
    <property type="nucleotide sequence ID" value="NZ_BMML01000062.1"/>
</dbReference>
<evidence type="ECO:0000256" key="7">
    <source>
        <dbReference type="SAM" id="MobiDB-lite"/>
    </source>
</evidence>
<dbReference type="InterPro" id="IPR014030">
    <property type="entry name" value="Ketoacyl_synth_N"/>
</dbReference>
<gene>
    <name evidence="10" type="ORF">GCM10011578_100490</name>
</gene>
<evidence type="ECO:0000256" key="3">
    <source>
        <dbReference type="ARBA" id="ARBA00022679"/>
    </source>
</evidence>
<dbReference type="PROSITE" id="PS00606">
    <property type="entry name" value="KS3_1"/>
    <property type="match status" value="1"/>
</dbReference>
<dbReference type="SMART" id="SM00823">
    <property type="entry name" value="PKS_PP"/>
    <property type="match status" value="1"/>
</dbReference>
<evidence type="ECO:0000256" key="4">
    <source>
        <dbReference type="ARBA" id="ARBA00023194"/>
    </source>
</evidence>
<dbReference type="InterPro" id="IPR050091">
    <property type="entry name" value="PKS_NRPS_Biosynth_Enz"/>
</dbReference>
<dbReference type="SMART" id="SM00825">
    <property type="entry name" value="PKS_KS"/>
    <property type="match status" value="1"/>
</dbReference>
<dbReference type="Pfam" id="PF00698">
    <property type="entry name" value="Acyl_transf_1"/>
    <property type="match status" value="1"/>
</dbReference>
<dbReference type="SMART" id="SM00827">
    <property type="entry name" value="PKS_AT"/>
    <property type="match status" value="1"/>
</dbReference>
<dbReference type="Pfam" id="PF00550">
    <property type="entry name" value="PP-binding"/>
    <property type="match status" value="1"/>
</dbReference>
<feature type="region of interest" description="Disordered" evidence="7">
    <location>
        <begin position="924"/>
        <end position="953"/>
    </location>
</feature>
<protein>
    <submittedName>
        <fullName evidence="10">Uncharacterized protein</fullName>
    </submittedName>
</protein>
<dbReference type="PROSITE" id="PS50075">
    <property type="entry name" value="CARRIER"/>
    <property type="match status" value="1"/>
</dbReference>